<dbReference type="Gene3D" id="2.60.40.1120">
    <property type="entry name" value="Carboxypeptidase-like, regulatory domain"/>
    <property type="match status" value="1"/>
</dbReference>
<evidence type="ECO:0000313" key="1">
    <source>
        <dbReference type="EMBL" id="UOR05426.1"/>
    </source>
</evidence>
<dbReference type="GO" id="GO:0004180">
    <property type="term" value="F:carboxypeptidase activity"/>
    <property type="evidence" value="ECO:0007669"/>
    <property type="project" value="UniProtKB-KW"/>
</dbReference>
<dbReference type="EMBL" id="CP095053">
    <property type="protein sequence ID" value="UOR05426.1"/>
    <property type="molecule type" value="Genomic_DNA"/>
</dbReference>
<protein>
    <submittedName>
        <fullName evidence="1">Carboxypeptidase-like regulatory domain-containing protein</fullName>
    </submittedName>
</protein>
<dbReference type="KEGG" id="haei:MUN82_21175"/>
<dbReference type="RefSeq" id="WP_245093600.1">
    <property type="nucleotide sequence ID" value="NZ_CP095053.1"/>
</dbReference>
<keyword evidence="2" id="KW-1185">Reference proteome</keyword>
<keyword evidence="1" id="KW-0378">Hydrolase</keyword>
<accession>A0A8T9SZZ7</accession>
<dbReference type="Pfam" id="PF13715">
    <property type="entry name" value="CarbopepD_reg_2"/>
    <property type="match status" value="1"/>
</dbReference>
<dbReference type="InterPro" id="IPR008969">
    <property type="entry name" value="CarboxyPept-like_regulatory"/>
</dbReference>
<evidence type="ECO:0000313" key="2">
    <source>
        <dbReference type="Proteomes" id="UP000829925"/>
    </source>
</evidence>
<dbReference type="SUPFAM" id="SSF49464">
    <property type="entry name" value="Carboxypeptidase regulatory domain-like"/>
    <property type="match status" value="1"/>
</dbReference>
<organism evidence="1 2">
    <name type="scientific">Hymenobacter aerilatus</name>
    <dbReference type="NCBI Taxonomy" id="2932251"/>
    <lineage>
        <taxon>Bacteria</taxon>
        <taxon>Pseudomonadati</taxon>
        <taxon>Bacteroidota</taxon>
        <taxon>Cytophagia</taxon>
        <taxon>Cytophagales</taxon>
        <taxon>Hymenobacteraceae</taxon>
        <taxon>Hymenobacter</taxon>
    </lineage>
</organism>
<dbReference type="Proteomes" id="UP000829925">
    <property type="component" value="Chromosome"/>
</dbReference>
<keyword evidence="1" id="KW-0121">Carboxypeptidase</keyword>
<keyword evidence="1" id="KW-0645">Protease</keyword>
<gene>
    <name evidence="1" type="ORF">MUN82_21175</name>
</gene>
<name>A0A8T9SZZ7_9BACT</name>
<dbReference type="AlphaFoldDB" id="A0A8T9SZZ7"/>
<reference evidence="1 2" key="1">
    <citation type="submission" date="2022-04" db="EMBL/GenBank/DDBJ databases">
        <title>Hymenobacter sp. isolated from the air.</title>
        <authorList>
            <person name="Won M."/>
            <person name="Lee C.-M."/>
            <person name="Woen H.-Y."/>
            <person name="Kwon S.-W."/>
        </authorList>
    </citation>
    <scope>NUCLEOTIDE SEQUENCE [LARGE SCALE GENOMIC DNA]</scope>
    <source>
        <strain evidence="2">5413 J-13</strain>
    </source>
</reference>
<proteinExistence type="predicted"/>
<sequence length="230" mass="25028">MKLSANPFHPISGDLLPVYRDAYLRGDLSTENTTLVDAYIKANSMHADATLRRFYEMKQQGHKVQPVGWVQRQFDLIRTEPQRFRRRAASMLVGSVLVGGAVFANSGRTVENTAIAPVAVVASETSAAEVASAASMNAATVVVRGRILDENGRPLVGATVLQKGTSRGVSTDAQGNYSLRVPAGRAATLQYGYAGYNDDEVQVKGGAVENMTLLPNMEKAKKQKRHWLFF</sequence>